<dbReference type="Proteomes" id="UP001492380">
    <property type="component" value="Unassembled WGS sequence"/>
</dbReference>
<comment type="caution">
    <text evidence="1">The sequence shown here is derived from an EMBL/GenBank/DDBJ whole genome shotgun (WGS) entry which is preliminary data.</text>
</comment>
<dbReference type="EMBL" id="JBBWRZ010000009">
    <property type="protein sequence ID" value="KAK8229137.1"/>
    <property type="molecule type" value="Genomic_DNA"/>
</dbReference>
<reference evidence="1 2" key="1">
    <citation type="submission" date="2024-04" db="EMBL/GenBank/DDBJ databases">
        <title>Phyllosticta paracitricarpa is synonymous to the EU quarantine fungus P. citricarpa based on phylogenomic analyses.</title>
        <authorList>
            <consortium name="Lawrence Berkeley National Laboratory"/>
            <person name="Van Ingen-Buijs V.A."/>
            <person name="Van Westerhoven A.C."/>
            <person name="Haridas S."/>
            <person name="Skiadas P."/>
            <person name="Martin F."/>
            <person name="Groenewald J.Z."/>
            <person name="Crous P.W."/>
            <person name="Seidl M.F."/>
        </authorList>
    </citation>
    <scope>NUCLEOTIDE SEQUENCE [LARGE SCALE GENOMIC DNA]</scope>
    <source>
        <strain evidence="1 2">CBS 123374</strain>
    </source>
</reference>
<organism evidence="1 2">
    <name type="scientific">Phyllosticta capitalensis</name>
    <dbReference type="NCBI Taxonomy" id="121624"/>
    <lineage>
        <taxon>Eukaryota</taxon>
        <taxon>Fungi</taxon>
        <taxon>Dikarya</taxon>
        <taxon>Ascomycota</taxon>
        <taxon>Pezizomycotina</taxon>
        <taxon>Dothideomycetes</taxon>
        <taxon>Dothideomycetes incertae sedis</taxon>
        <taxon>Botryosphaeriales</taxon>
        <taxon>Phyllostictaceae</taxon>
        <taxon>Phyllosticta</taxon>
    </lineage>
</organism>
<evidence type="ECO:0008006" key="3">
    <source>
        <dbReference type="Google" id="ProtNLM"/>
    </source>
</evidence>
<accession>A0ABR1YH22</accession>
<sequence length="165" mass="18418">MMKDGGHSTYGTDDSRSCIVVVILFISTVLAAFDRTSPSPSSLLLGKRPTFLPVALDSSSSSLRVEANHSLLAPVFRRLSCLVEACHSNLDRHRTCTHLARQEHDVFFGRPRKKMTQPRQTRGPGELGPATRFNALLFMWKRRALGHLRSHRILYPSHATLAPAM</sequence>
<gene>
    <name evidence="1" type="ORF">HDK90DRAFT_348363</name>
</gene>
<proteinExistence type="predicted"/>
<protein>
    <recommendedName>
        <fullName evidence="3">Secreted protein</fullName>
    </recommendedName>
</protein>
<name>A0ABR1YH22_9PEZI</name>
<evidence type="ECO:0000313" key="2">
    <source>
        <dbReference type="Proteomes" id="UP001492380"/>
    </source>
</evidence>
<keyword evidence="2" id="KW-1185">Reference proteome</keyword>
<evidence type="ECO:0000313" key="1">
    <source>
        <dbReference type="EMBL" id="KAK8229137.1"/>
    </source>
</evidence>